<gene>
    <name evidence="1" type="ORF">BWY04_01010</name>
</gene>
<reference evidence="1" key="1">
    <citation type="submission" date="2017-02" db="EMBL/GenBank/DDBJ databases">
        <title>Delving into the versatile metabolic prowess of the omnipresent phylum Bacteroidetes.</title>
        <authorList>
            <person name="Nobu M.K."/>
            <person name="Mei R."/>
            <person name="Narihiro T."/>
            <person name="Kuroda K."/>
            <person name="Liu W.-T."/>
        </authorList>
    </citation>
    <scope>NUCLEOTIDE SEQUENCE</scope>
    <source>
        <strain evidence="1">ADurb.Bin160</strain>
    </source>
</reference>
<accession>A0A1V5ZMH2</accession>
<sequence>MNQKCDQCGFLHPPLKRGEKCSMIKISANKKPNQICDQCGFLHPPLEDGDVCPMIKK</sequence>
<comment type="caution">
    <text evidence="1">The sequence shown here is derived from an EMBL/GenBank/DDBJ whole genome shotgun (WGS) entry which is preliminary data.</text>
</comment>
<proteinExistence type="predicted"/>
<name>A0A1V5ZMH2_9BACT</name>
<evidence type="ECO:0000313" key="1">
    <source>
        <dbReference type="EMBL" id="OQB41124.1"/>
    </source>
</evidence>
<dbReference type="Proteomes" id="UP000485621">
    <property type="component" value="Unassembled WGS sequence"/>
</dbReference>
<dbReference type="EMBL" id="MWDB01000023">
    <property type="protein sequence ID" value="OQB41124.1"/>
    <property type="molecule type" value="Genomic_DNA"/>
</dbReference>
<dbReference type="AlphaFoldDB" id="A0A1V5ZMH2"/>
<organism evidence="1">
    <name type="scientific">candidate division CPR1 bacterium ADurb.Bin160</name>
    <dbReference type="NCBI Taxonomy" id="1852826"/>
    <lineage>
        <taxon>Bacteria</taxon>
        <taxon>candidate division CPR1</taxon>
    </lineage>
</organism>
<protein>
    <submittedName>
        <fullName evidence="1">Uncharacterized protein</fullName>
    </submittedName>
</protein>